<accession>M6F8Y8</accession>
<organism evidence="3 4">
    <name type="scientific">Leptospira kirschneri serovar Bulgarica str. Nikolaevo</name>
    <dbReference type="NCBI Taxonomy" id="1240687"/>
    <lineage>
        <taxon>Bacteria</taxon>
        <taxon>Pseudomonadati</taxon>
        <taxon>Spirochaetota</taxon>
        <taxon>Spirochaetia</taxon>
        <taxon>Leptospirales</taxon>
        <taxon>Leptospiraceae</taxon>
        <taxon>Leptospira</taxon>
    </lineage>
</organism>
<dbReference type="PATRIC" id="fig|1240687.3.peg.1538"/>
<protein>
    <submittedName>
        <fullName evidence="3">Uncharacterized protein</fullName>
    </submittedName>
</protein>
<evidence type="ECO:0000313" key="3">
    <source>
        <dbReference type="EMBL" id="EMK24895.1"/>
    </source>
</evidence>
<dbReference type="RefSeq" id="WP_020763118.1">
    <property type="nucleotide sequence ID" value="NZ_ANCE01000079.1"/>
</dbReference>
<dbReference type="Proteomes" id="UP000011980">
    <property type="component" value="Unassembled WGS sequence"/>
</dbReference>
<dbReference type="EMBL" id="ANCE01000169">
    <property type="protein sequence ID" value="EMK22399.1"/>
    <property type="molecule type" value="Genomic_DNA"/>
</dbReference>
<dbReference type="AlphaFoldDB" id="M6F8Y8"/>
<name>M6F8Y8_9LEPT</name>
<evidence type="ECO:0000313" key="4">
    <source>
        <dbReference type="Proteomes" id="UP000011980"/>
    </source>
</evidence>
<comment type="caution">
    <text evidence="3">The sequence shown here is derived from an EMBL/GenBank/DDBJ whole genome shotgun (WGS) entry which is preliminary data.</text>
</comment>
<gene>
    <name evidence="3" type="ORF">LEP1GSC008_0588</name>
    <name evidence="1" type="ORF">LEP1GSC008_1569</name>
    <name evidence="2" type="ORF">LEP1GSC008_2642</name>
</gene>
<evidence type="ECO:0000313" key="2">
    <source>
        <dbReference type="EMBL" id="EMK24489.1"/>
    </source>
</evidence>
<dbReference type="OrthoDB" id="9938500at2"/>
<reference evidence="3 4" key="1">
    <citation type="submission" date="2013-01" db="EMBL/GenBank/DDBJ databases">
        <authorList>
            <person name="Harkins D.M."/>
            <person name="Durkin A.S."/>
            <person name="Brinkac L.M."/>
            <person name="Haft D.H."/>
            <person name="Selengut J.D."/>
            <person name="Sanka R."/>
            <person name="DePew J."/>
            <person name="Purushe J."/>
            <person name="Galloway R.L."/>
            <person name="Vinetz J.M."/>
            <person name="Sutton G.G."/>
            <person name="Nierman W.C."/>
            <person name="Fouts D.E."/>
        </authorList>
    </citation>
    <scope>NUCLEOTIDE SEQUENCE [LARGE SCALE GENOMIC DNA]</scope>
    <source>
        <strain evidence="3 4">Nikolaevo</strain>
    </source>
</reference>
<dbReference type="EMBL" id="ANCE01000096">
    <property type="protein sequence ID" value="EMK24489.1"/>
    <property type="molecule type" value="Genomic_DNA"/>
</dbReference>
<proteinExistence type="predicted"/>
<dbReference type="EMBL" id="ANCE01000079">
    <property type="protein sequence ID" value="EMK24895.1"/>
    <property type="molecule type" value="Genomic_DNA"/>
</dbReference>
<evidence type="ECO:0000313" key="1">
    <source>
        <dbReference type="EMBL" id="EMK22399.1"/>
    </source>
</evidence>
<sequence>MEPIFAIKSHRRRISESVQKIMEETNQVPEQILLTRLSILEYFVDDDGLADRFSQWVQKKKISEGGLVNGKRN</sequence>